<comment type="caution">
    <text evidence="3">The sequence shown here is derived from an EMBL/GenBank/DDBJ whole genome shotgun (WGS) entry which is preliminary data.</text>
</comment>
<evidence type="ECO:0000313" key="3">
    <source>
        <dbReference type="EMBL" id="KAL0489996.1"/>
    </source>
</evidence>
<dbReference type="AlphaFoldDB" id="A0AAW2ZMQ9"/>
<dbReference type="PANTHER" id="PTHR43173">
    <property type="entry name" value="ABC1 FAMILY PROTEIN"/>
    <property type="match status" value="1"/>
</dbReference>
<dbReference type="SUPFAM" id="SSF56112">
    <property type="entry name" value="Protein kinase-like (PK-like)"/>
    <property type="match status" value="1"/>
</dbReference>
<accession>A0AAW2ZMQ9</accession>
<evidence type="ECO:0000259" key="2">
    <source>
        <dbReference type="Pfam" id="PF03109"/>
    </source>
</evidence>
<reference evidence="3 4" key="1">
    <citation type="submission" date="2024-03" db="EMBL/GenBank/DDBJ databases">
        <title>The Acrasis kona genome and developmental transcriptomes reveal deep origins of eukaryotic multicellular pathways.</title>
        <authorList>
            <person name="Sheikh S."/>
            <person name="Fu C.-J."/>
            <person name="Brown M.W."/>
            <person name="Baldauf S.L."/>
        </authorList>
    </citation>
    <scope>NUCLEOTIDE SEQUENCE [LARGE SCALE GENOMIC DNA]</scope>
    <source>
        <strain evidence="3 4">ATCC MYA-3509</strain>
    </source>
</reference>
<dbReference type="PANTHER" id="PTHR43173:SF37">
    <property type="entry name" value="ABC1 FAMILY PROTEIN C10F6.14C"/>
    <property type="match status" value="1"/>
</dbReference>
<evidence type="ECO:0000256" key="1">
    <source>
        <dbReference type="ARBA" id="ARBA00009670"/>
    </source>
</evidence>
<dbReference type="CDD" id="cd13969">
    <property type="entry name" value="ADCK1-like"/>
    <property type="match status" value="1"/>
</dbReference>
<dbReference type="InterPro" id="IPR045307">
    <property type="entry name" value="ADCK1_dom"/>
</dbReference>
<dbReference type="InterPro" id="IPR004147">
    <property type="entry name" value="ABC1_dom"/>
</dbReference>
<proteinExistence type="inferred from homology"/>
<dbReference type="Proteomes" id="UP001431209">
    <property type="component" value="Unassembled WGS sequence"/>
</dbReference>
<dbReference type="InterPro" id="IPR051130">
    <property type="entry name" value="Mito_struct-func_regulator"/>
</dbReference>
<dbReference type="EMBL" id="JAOPGA020001626">
    <property type="protein sequence ID" value="KAL0489996.1"/>
    <property type="molecule type" value="Genomic_DNA"/>
</dbReference>
<keyword evidence="4" id="KW-1185">Reference proteome</keyword>
<comment type="similarity">
    <text evidence="1">Belongs to the protein kinase superfamily. ADCK protein kinase family.</text>
</comment>
<feature type="domain" description="ABC1 atypical kinase-like" evidence="2">
    <location>
        <begin position="106"/>
        <end position="370"/>
    </location>
</feature>
<gene>
    <name evidence="3" type="ORF">AKO1_005580</name>
</gene>
<dbReference type="InterPro" id="IPR011009">
    <property type="entry name" value="Kinase-like_dom_sf"/>
</dbReference>
<evidence type="ECO:0000313" key="4">
    <source>
        <dbReference type="Proteomes" id="UP001431209"/>
    </source>
</evidence>
<organism evidence="3 4">
    <name type="scientific">Acrasis kona</name>
    <dbReference type="NCBI Taxonomy" id="1008807"/>
    <lineage>
        <taxon>Eukaryota</taxon>
        <taxon>Discoba</taxon>
        <taxon>Heterolobosea</taxon>
        <taxon>Tetramitia</taxon>
        <taxon>Eutetramitia</taxon>
        <taxon>Acrasidae</taxon>
        <taxon>Acrasis</taxon>
    </lineage>
</organism>
<sequence>MNRLLKGTALVTGTGLALYEIDTHFYARTFQRNLRTILTGIKIIADYKLNFTPEKADKISNLHTRVAEDLYRVCTTNAGLYIKFGQQIASMEHMAPPQYNQRFRTLYDNAPAVTWDEVVDVIKKDLGKHPDELFDNFEQEPIASASIAQVHRARRKDTGELVAVKVQKPYIRPQLNWDIRTYRLFLRVVETLFDLPLSWSADYVEKHMREEVDFRIEARNSERCYKELLKDNFLKKRVYVPKVYWETTSERVMTSEFIDAVRFSDVNKVKDAGFSVKEVMGVTVDLFAHQIFQTRFVHCDPHPGNVLVRPSSNNGFFHSIKRVLTGNTAVEPEVVLLDHGLYIEESEKFRNQNCNLWKSIFVQDLDALEKIAIGWGVTDPQLLASATLQRPYNAKKAVHIKSEAFNFADVYEMQVAAKDRLKSYLANTSIIPLELIFVGRNMNLVRANNKAMGSPVNRVNMMAERAVRGLNSAALSQWNYWRFRATLFLMTIGFYLVNVRKFFAQTLFGAKGEGFEDVTDRVMRENMKKQFGMVVDETAFNA</sequence>
<protein>
    <submittedName>
        <fullName evidence="3">ABC1 family protein</fullName>
    </submittedName>
</protein>
<name>A0AAW2ZMQ9_9EUKA</name>
<dbReference type="Pfam" id="PF03109">
    <property type="entry name" value="ABC1"/>
    <property type="match status" value="1"/>
</dbReference>